<dbReference type="InterPro" id="IPR036278">
    <property type="entry name" value="Sialidase_sf"/>
</dbReference>
<feature type="domain" description="DUF7927" evidence="4">
    <location>
        <begin position="528"/>
        <end position="639"/>
    </location>
</feature>
<proteinExistence type="predicted"/>
<dbReference type="SUPFAM" id="SSF49785">
    <property type="entry name" value="Galactose-binding domain-like"/>
    <property type="match status" value="1"/>
</dbReference>
<organism evidence="5 6">
    <name type="scientific">Microbacterium psychrotolerans</name>
    <dbReference type="NCBI Taxonomy" id="3068321"/>
    <lineage>
        <taxon>Bacteria</taxon>
        <taxon>Bacillati</taxon>
        <taxon>Actinomycetota</taxon>
        <taxon>Actinomycetes</taxon>
        <taxon>Micrococcales</taxon>
        <taxon>Microbacteriaceae</taxon>
        <taxon>Microbacterium</taxon>
    </lineage>
</organism>
<dbReference type="InterPro" id="IPR057687">
    <property type="entry name" value="DUF7927"/>
</dbReference>
<dbReference type="Gene3D" id="2.60.120.260">
    <property type="entry name" value="Galactose-binding domain-like"/>
    <property type="match status" value="1"/>
</dbReference>
<dbReference type="Pfam" id="PF25549">
    <property type="entry name" value="DUF7927"/>
    <property type="match status" value="1"/>
</dbReference>
<accession>A0ABU0YXX6</accession>
<gene>
    <name evidence="5" type="ORF">Q9R08_04215</name>
</gene>
<dbReference type="Gene3D" id="2.120.10.10">
    <property type="match status" value="1"/>
</dbReference>
<sequence>MRRLRTNTALIAAVGALVIGVVAPVGAAAAPAPAETEVAAAAAFPDHSPAVVVGKMTGPKSTSATDAAWRVTGTDLGIMWDNGQGRILTAFGDTFGDWTGPGGGGGDWRSNVLLRSSDTDLSDGMTFDSAVEDAPGHAGEIIPSLKINGEEITTIPTAGIAVGSRQYLAFMSVRQWGAPGAWDTNYSRIAYSDDNGETWNSTDGPQWTNTPDGQHPFQMVAFERHDGYVYMFGTPNGRFGAAHVARVPEAQLLDKSAYSYWNGSSWIVGDDTAAVAIVPPNVAELSVQYSDHTGGWLMAYLDENLDLVLRTAPSPEGPWSDRQRLASFADFPGLYGGYIHPWSEGGDLYLSLSQWEPYNTYLLRAEIDANGTVVNPNLIQDPGFERAVDGAMPAPWACTGNCGVDINHTWAHGGTKQGWMRFNSGWIDVHQDVAVEPNTTYTLTGFVVTGGTSAAGSIGVRELGAGGATIGETGFEAVGAYTRYSVTFHSGNRTQVQAFVGTHLNGDRWVQFDDLSLVKAKEQLPGLSVSVNSDPAAGTEVVRDDVVTYKVTASTDSATAEGVALAVDLAGLVDDATLDAASVASSIGTPVLDGSTLRWQGDIPARETLELSFAATVRRDASRTDSQLVVVTTATGDRAILTSCDGCALTLTAVHYDPRPPRPEFPDKPGKPEKPGKPGKP</sequence>
<feature type="compositionally biased region" description="Basic and acidic residues" evidence="1">
    <location>
        <begin position="656"/>
        <end position="681"/>
    </location>
</feature>
<dbReference type="CDD" id="cd15482">
    <property type="entry name" value="Sialidase_non-viral"/>
    <property type="match status" value="1"/>
</dbReference>
<evidence type="ECO:0000256" key="1">
    <source>
        <dbReference type="SAM" id="MobiDB-lite"/>
    </source>
</evidence>
<dbReference type="InterPro" id="IPR008979">
    <property type="entry name" value="Galactose-bd-like_sf"/>
</dbReference>
<dbReference type="Pfam" id="PF13810">
    <property type="entry name" value="DUF4185"/>
    <property type="match status" value="1"/>
</dbReference>
<dbReference type="EMBL" id="JAVFWO010000001">
    <property type="protein sequence ID" value="MDQ7877175.1"/>
    <property type="molecule type" value="Genomic_DNA"/>
</dbReference>
<dbReference type="Proteomes" id="UP001235133">
    <property type="component" value="Unassembled WGS sequence"/>
</dbReference>
<dbReference type="RefSeq" id="WP_308866579.1">
    <property type="nucleotide sequence ID" value="NZ_JAVFWO010000001.1"/>
</dbReference>
<evidence type="ECO:0000259" key="4">
    <source>
        <dbReference type="Pfam" id="PF25549"/>
    </source>
</evidence>
<evidence type="ECO:0000313" key="6">
    <source>
        <dbReference type="Proteomes" id="UP001235133"/>
    </source>
</evidence>
<dbReference type="InterPro" id="IPR025442">
    <property type="entry name" value="DUF4185"/>
</dbReference>
<protein>
    <submittedName>
        <fullName evidence="5">DUF4185 domain-containing protein</fullName>
    </submittedName>
</protein>
<feature type="domain" description="DUF4185" evidence="3">
    <location>
        <begin position="61"/>
        <end position="364"/>
    </location>
</feature>
<feature type="region of interest" description="Disordered" evidence="1">
    <location>
        <begin position="655"/>
        <end position="681"/>
    </location>
</feature>
<feature type="chain" id="PRO_5047218437" evidence="2">
    <location>
        <begin position="28"/>
        <end position="681"/>
    </location>
</feature>
<reference evidence="5 6" key="1">
    <citation type="submission" date="2023-08" db="EMBL/GenBank/DDBJ databases">
        <title>Microbacterium psychrotolerans sp. nov., a psychrotolerant bacterium isolated from soil in Heilongjiang Province, China.</title>
        <authorList>
            <person name="An P."/>
            <person name="Zhao D."/>
            <person name="Xiang H."/>
        </authorList>
    </citation>
    <scope>NUCLEOTIDE SEQUENCE [LARGE SCALE GENOMIC DNA]</scope>
    <source>
        <strain evidence="5 6">QXD-8</strain>
    </source>
</reference>
<comment type="caution">
    <text evidence="5">The sequence shown here is derived from an EMBL/GenBank/DDBJ whole genome shotgun (WGS) entry which is preliminary data.</text>
</comment>
<keyword evidence="2" id="KW-0732">Signal</keyword>
<feature type="signal peptide" evidence="2">
    <location>
        <begin position="1"/>
        <end position="27"/>
    </location>
</feature>
<evidence type="ECO:0000259" key="3">
    <source>
        <dbReference type="Pfam" id="PF13810"/>
    </source>
</evidence>
<evidence type="ECO:0000256" key="2">
    <source>
        <dbReference type="SAM" id="SignalP"/>
    </source>
</evidence>
<name>A0ABU0YXX6_9MICO</name>
<evidence type="ECO:0000313" key="5">
    <source>
        <dbReference type="EMBL" id="MDQ7877175.1"/>
    </source>
</evidence>
<dbReference type="SUPFAM" id="SSF50939">
    <property type="entry name" value="Sialidases"/>
    <property type="match status" value="1"/>
</dbReference>
<keyword evidence="6" id="KW-1185">Reference proteome</keyword>